<organism evidence="2 3">
    <name type="scientific">Burkholderia plantarii</name>
    <dbReference type="NCBI Taxonomy" id="41899"/>
    <lineage>
        <taxon>Bacteria</taxon>
        <taxon>Pseudomonadati</taxon>
        <taxon>Pseudomonadota</taxon>
        <taxon>Betaproteobacteria</taxon>
        <taxon>Burkholderiales</taxon>
        <taxon>Burkholderiaceae</taxon>
        <taxon>Burkholderia</taxon>
    </lineage>
</organism>
<reference evidence="3" key="1">
    <citation type="submission" date="2011-03" db="EMBL/GenBank/DDBJ databases">
        <authorList>
            <person name="Voget S."/>
            <person name="Streit W.R."/>
            <person name="Jaeger K.E."/>
            <person name="Daniel R."/>
        </authorList>
    </citation>
    <scope>NUCLEOTIDE SEQUENCE [LARGE SCALE GENOMIC DNA]</scope>
    <source>
        <strain evidence="3">PG1</strain>
    </source>
</reference>
<sequence length="264" mass="29186">MFSSSQLEAIARALGHTTDGLSGTEIGRLLAMARIDDTNPGITKWIRLFNALENCQNRLGHRRYVLAFIRFAMKPDRYAYNPERFEPMRANLNRSLAFAGLQVRQNGELVDSERASTLPDAIRRADELRADLAARGVHADVLAFCRSEIVADNYFHAVLEATKSVAAKLRERTGLVDDGAALVDRALGGNPPMLAINGLADESQISEQRGFANLVKGMFGMFRNTTAHAPKLLWSMSKHDAEDLLTLASLIHRRLDAATMPARI</sequence>
<reference evidence="2 3" key="2">
    <citation type="journal article" date="2016" name="Appl. Microbiol. Biotechnol.">
        <title>Mutations improving production and secretion of extracellular lipase by Burkholderia glumae PG1.</title>
        <authorList>
            <person name="Knapp A."/>
            <person name="Voget S."/>
            <person name="Gao R."/>
            <person name="Zaburannyi N."/>
            <person name="Krysciak D."/>
            <person name="Breuer M."/>
            <person name="Hauer B."/>
            <person name="Streit W.R."/>
            <person name="Muller R."/>
            <person name="Daniel R."/>
            <person name="Jaeger K.E."/>
        </authorList>
    </citation>
    <scope>NUCLEOTIDE SEQUENCE [LARGE SCALE GENOMIC DNA]</scope>
    <source>
        <strain evidence="2 3">PG1</strain>
    </source>
</reference>
<keyword evidence="3" id="KW-1185">Reference proteome</keyword>
<dbReference type="Proteomes" id="UP000031838">
    <property type="component" value="Chromosome 1"/>
</dbReference>
<dbReference type="KEGG" id="bgp:BGL_1c17040"/>
<proteinExistence type="predicted"/>
<feature type="domain" description="Conserved hypothetical protein CHP02391" evidence="1">
    <location>
        <begin position="135"/>
        <end position="255"/>
    </location>
</feature>
<dbReference type="NCBIfam" id="TIGR02391">
    <property type="entry name" value="hypoth_ymh"/>
    <property type="match status" value="1"/>
</dbReference>
<dbReference type="InterPro" id="IPR012654">
    <property type="entry name" value="CHP02391"/>
</dbReference>
<accession>A0A0B6RS46</accession>
<evidence type="ECO:0000313" key="3">
    <source>
        <dbReference type="Proteomes" id="UP000031838"/>
    </source>
</evidence>
<dbReference type="Pfam" id="PF09509">
    <property type="entry name" value="Hypoth_Ymh"/>
    <property type="match status" value="1"/>
</dbReference>
<name>A0A0B6RS46_BURPL</name>
<dbReference type="EMBL" id="CP002580">
    <property type="protein sequence ID" value="AJK46213.1"/>
    <property type="molecule type" value="Genomic_DNA"/>
</dbReference>
<protein>
    <recommendedName>
        <fullName evidence="1">Conserved hypothetical protein CHP02391 domain-containing protein</fullName>
    </recommendedName>
</protein>
<evidence type="ECO:0000313" key="2">
    <source>
        <dbReference type="EMBL" id="AJK46213.1"/>
    </source>
</evidence>
<gene>
    <name evidence="2" type="ORF">BGL_1c17040</name>
</gene>
<dbReference type="HOGENOM" id="CLU_089583_0_0_4"/>
<evidence type="ECO:0000259" key="1">
    <source>
        <dbReference type="Pfam" id="PF09509"/>
    </source>
</evidence>
<dbReference type="AlphaFoldDB" id="A0A0B6RS46"/>